<comment type="caution">
    <text evidence="1">The sequence shown here is derived from an EMBL/GenBank/DDBJ whole genome shotgun (WGS) entry which is preliminary data.</text>
</comment>
<protein>
    <submittedName>
        <fullName evidence="1">Uncharacterized protein</fullName>
    </submittedName>
</protein>
<organism evidence="1 2">
    <name type="scientific">Trichinella nelsoni</name>
    <dbReference type="NCBI Taxonomy" id="6336"/>
    <lineage>
        <taxon>Eukaryota</taxon>
        <taxon>Metazoa</taxon>
        <taxon>Ecdysozoa</taxon>
        <taxon>Nematoda</taxon>
        <taxon>Enoplea</taxon>
        <taxon>Dorylaimia</taxon>
        <taxon>Trichinellida</taxon>
        <taxon>Trichinellidae</taxon>
        <taxon>Trichinella</taxon>
    </lineage>
</organism>
<reference evidence="1 2" key="1">
    <citation type="submission" date="2015-01" db="EMBL/GenBank/DDBJ databases">
        <title>Evolution of Trichinella species and genotypes.</title>
        <authorList>
            <person name="Korhonen P.K."/>
            <person name="Edoardo P."/>
            <person name="Giuseppe L.R."/>
            <person name="Gasser R.B."/>
        </authorList>
    </citation>
    <scope>NUCLEOTIDE SEQUENCE [LARGE SCALE GENOMIC DNA]</scope>
    <source>
        <strain evidence="1">ISS37</strain>
    </source>
</reference>
<evidence type="ECO:0000313" key="2">
    <source>
        <dbReference type="Proteomes" id="UP000054630"/>
    </source>
</evidence>
<dbReference type="Proteomes" id="UP000054630">
    <property type="component" value="Unassembled WGS sequence"/>
</dbReference>
<accession>A0A0V0SHU3</accession>
<name>A0A0V0SHU3_9BILA</name>
<keyword evidence="2" id="KW-1185">Reference proteome</keyword>
<dbReference type="EMBL" id="JYDL01000007">
    <property type="protein sequence ID" value="KRX26377.1"/>
    <property type="molecule type" value="Genomic_DNA"/>
</dbReference>
<sequence length="60" mass="6878">MDSAFVCLKKSSVASYCSHLSVSNWSAEAEADMFVELQHLEIDRKTGRIKRRVADPFRFL</sequence>
<dbReference type="OrthoDB" id="10442020at2759"/>
<proteinExistence type="predicted"/>
<gene>
    <name evidence="1" type="ORF">T07_53</name>
</gene>
<dbReference type="AlphaFoldDB" id="A0A0V0SHU3"/>
<evidence type="ECO:0000313" key="1">
    <source>
        <dbReference type="EMBL" id="KRX26377.1"/>
    </source>
</evidence>